<accession>A0ABT5UF57</accession>
<evidence type="ECO:0000313" key="3">
    <source>
        <dbReference type="Proteomes" id="UP001528823"/>
    </source>
</evidence>
<dbReference type="RefSeq" id="WP_274691315.1">
    <property type="nucleotide sequence ID" value="NZ_JAPMOU010000048.1"/>
</dbReference>
<keyword evidence="3" id="KW-1185">Reference proteome</keyword>
<reference evidence="2 3" key="1">
    <citation type="submission" date="2022-11" db="EMBL/GenBank/DDBJ databases">
        <title>Spartinivicinus poritis sp. nov., isolated from scleractinian coral Porites lutea.</title>
        <authorList>
            <person name="Zhang G."/>
            <person name="Cai L."/>
            <person name="Wei Q."/>
        </authorList>
    </citation>
    <scope>NUCLEOTIDE SEQUENCE [LARGE SCALE GENOMIC DNA]</scope>
    <source>
        <strain evidence="2 3">A2-2</strain>
    </source>
</reference>
<evidence type="ECO:0000313" key="2">
    <source>
        <dbReference type="EMBL" id="MDE1465006.1"/>
    </source>
</evidence>
<sequence length="437" mass="50322">MGHKSFEEAIMFFNSHGLCKQMLYSEFDAILDGIVLVQEFASQTVKGAYVRVAPSLTIQSVVLFYLTFNEEGRADCKWNIPVQHMAEVAGRGPDLGDGHIRIACRTQCPVSWHQRLLWDPKPSAINELVLIKAALKRNKLRFYEDYVEPSAPQPPQQKPVAKQPSSVQGYQQQLQALRDQLDQRIQNQQLKHENSVAKLDLELMELKSQLKKAEHEAKQYRQQLVQKNQEYQTSRKEMTRLLQDIEAQNQNRLADLKESITKKVEAKYRTQLNELRDLVKAKDVEISYLEDIDKQQQLELERLQQENKQLKITHPGDVLAQLAAKGVMFMAYHPGVGHVTIPVKDVDEYLADNIAYVAKRCFVSKEHYLSWRRHYENATCDATVNGKRCGQPIARVEVPREYEVDKSSMCVDHQKTEKDEKGEQIESGQPPQLKVSR</sequence>
<feature type="region of interest" description="Disordered" evidence="1">
    <location>
        <begin position="407"/>
        <end position="437"/>
    </location>
</feature>
<proteinExistence type="predicted"/>
<name>A0ABT5UF57_9GAMM</name>
<feature type="region of interest" description="Disordered" evidence="1">
    <location>
        <begin position="148"/>
        <end position="171"/>
    </location>
</feature>
<dbReference type="Proteomes" id="UP001528823">
    <property type="component" value="Unassembled WGS sequence"/>
</dbReference>
<comment type="caution">
    <text evidence="2">The sequence shown here is derived from an EMBL/GenBank/DDBJ whole genome shotgun (WGS) entry which is preliminary data.</text>
</comment>
<organism evidence="2 3">
    <name type="scientific">Spartinivicinus poritis</name>
    <dbReference type="NCBI Taxonomy" id="2994640"/>
    <lineage>
        <taxon>Bacteria</taxon>
        <taxon>Pseudomonadati</taxon>
        <taxon>Pseudomonadota</taxon>
        <taxon>Gammaproteobacteria</taxon>
        <taxon>Oceanospirillales</taxon>
        <taxon>Zooshikellaceae</taxon>
        <taxon>Spartinivicinus</taxon>
    </lineage>
</organism>
<protein>
    <submittedName>
        <fullName evidence="2">Uncharacterized protein</fullName>
    </submittedName>
</protein>
<feature type="compositionally biased region" description="Low complexity" evidence="1">
    <location>
        <begin position="158"/>
        <end position="171"/>
    </location>
</feature>
<feature type="compositionally biased region" description="Basic and acidic residues" evidence="1">
    <location>
        <begin position="407"/>
        <end position="424"/>
    </location>
</feature>
<gene>
    <name evidence="2" type="ORF">ORQ98_23875</name>
</gene>
<evidence type="ECO:0000256" key="1">
    <source>
        <dbReference type="SAM" id="MobiDB-lite"/>
    </source>
</evidence>
<dbReference type="EMBL" id="JAPMOU010000048">
    <property type="protein sequence ID" value="MDE1465006.1"/>
    <property type="molecule type" value="Genomic_DNA"/>
</dbReference>